<dbReference type="Pfam" id="PF07730">
    <property type="entry name" value="HisKA_3"/>
    <property type="match status" value="1"/>
</dbReference>
<evidence type="ECO:0000256" key="3">
    <source>
        <dbReference type="ARBA" id="ARBA00022679"/>
    </source>
</evidence>
<dbReference type="InterPro" id="IPR033479">
    <property type="entry name" value="dCache_1"/>
</dbReference>
<dbReference type="AlphaFoldDB" id="A0A4V3WAR6"/>
<dbReference type="GO" id="GO:0005886">
    <property type="term" value="C:plasma membrane"/>
    <property type="evidence" value="ECO:0007669"/>
    <property type="project" value="UniProtKB-SubCell"/>
</dbReference>
<dbReference type="Pfam" id="PF02518">
    <property type="entry name" value="HATPase_c"/>
    <property type="match status" value="1"/>
</dbReference>
<evidence type="ECO:0000313" key="12">
    <source>
        <dbReference type="Proteomes" id="UP000307956"/>
    </source>
</evidence>
<evidence type="ECO:0000256" key="1">
    <source>
        <dbReference type="ARBA" id="ARBA00004651"/>
    </source>
</evidence>
<dbReference type="CDD" id="cd12915">
    <property type="entry name" value="PDC2_DGC_like"/>
    <property type="match status" value="1"/>
</dbReference>
<dbReference type="InterPro" id="IPR050482">
    <property type="entry name" value="Sensor_HK_TwoCompSys"/>
</dbReference>
<dbReference type="Pfam" id="PF02743">
    <property type="entry name" value="dCache_1"/>
    <property type="match status" value="1"/>
</dbReference>
<feature type="transmembrane region" description="Helical" evidence="9">
    <location>
        <begin position="70"/>
        <end position="93"/>
    </location>
</feature>
<keyword evidence="7" id="KW-0902">Two-component regulatory system</keyword>
<evidence type="ECO:0000256" key="2">
    <source>
        <dbReference type="ARBA" id="ARBA00022475"/>
    </source>
</evidence>
<dbReference type="CDD" id="cd16917">
    <property type="entry name" value="HATPase_UhpB-NarQ-NarX-like"/>
    <property type="match status" value="1"/>
</dbReference>
<evidence type="ECO:0000256" key="5">
    <source>
        <dbReference type="ARBA" id="ARBA00022777"/>
    </source>
</evidence>
<feature type="transmembrane region" description="Helical" evidence="9">
    <location>
        <begin position="352"/>
        <end position="375"/>
    </location>
</feature>
<dbReference type="Gene3D" id="3.30.565.10">
    <property type="entry name" value="Histidine kinase-like ATPase, C-terminal domain"/>
    <property type="match status" value="1"/>
</dbReference>
<accession>A0A4V3WAR6</accession>
<sequence>MNRVPGMGIRAFDARGFILLRPPPYVLHCRRQSVASPPLPDWPNAIPSPIIHAMTESTGAKPRFTCRSTAGAVIMLAAVLVLALIAGAAALMADLAQQERQRARDHIASLSRILVEQTTRTFGVVALNMRNTRDRLSDSFGQHLRLDDYRVQLLLQARTQGLPQVKSMFVVSHDGRVLNSSRPDFPLHLDVNERGFFRHFVEHSDDGVFIGPPERARVDGQWTYYAAMRLTDTEGHFRGVLATAMSIDHFESFYQRIAVEFAGYIQLLRDDGHLLAEQPSSEDAIGRQAVAVPVLARLHGTPADMVVEAEEDTATGRRFVAYRNVADFPLSVAVAIDEDAALSTWRGLAEPMVVGVGFGVLFIVLSTWLMVRALMRRDALERALKESDERLRYKLAVDLENVREEERARISREMHDELGQLLTGIRMEVSWLGKRLSSREGELACKADAVKMQIDQVIATVRRISAELRPLVLDDLGFAAAASWYVDQFSSRTGLAATLDLPAHEAPRGSPVASALFRILQESLTNAARHAGASRVSVRLSHAEGKWRLAVQDDGCGFDPAHARKGGIGLVGMRERAAMLGGRLSVASTPGGGTLVEAIIPEYGDNDMEAPLAQNLGIAGR</sequence>
<keyword evidence="5" id="KW-0418">Kinase</keyword>
<evidence type="ECO:0000256" key="9">
    <source>
        <dbReference type="SAM" id="Phobius"/>
    </source>
</evidence>
<dbReference type="Gene3D" id="3.30.450.20">
    <property type="entry name" value="PAS domain"/>
    <property type="match status" value="2"/>
</dbReference>
<dbReference type="PROSITE" id="PS50109">
    <property type="entry name" value="HIS_KIN"/>
    <property type="match status" value="1"/>
</dbReference>
<evidence type="ECO:0000256" key="7">
    <source>
        <dbReference type="ARBA" id="ARBA00023012"/>
    </source>
</evidence>
<keyword evidence="3" id="KW-0808">Transferase</keyword>
<evidence type="ECO:0000256" key="4">
    <source>
        <dbReference type="ARBA" id="ARBA00022692"/>
    </source>
</evidence>
<keyword evidence="12" id="KW-1185">Reference proteome</keyword>
<dbReference type="GO" id="GO:0046983">
    <property type="term" value="F:protein dimerization activity"/>
    <property type="evidence" value="ECO:0007669"/>
    <property type="project" value="InterPro"/>
</dbReference>
<proteinExistence type="predicted"/>
<dbReference type="InterPro" id="IPR005467">
    <property type="entry name" value="His_kinase_dom"/>
</dbReference>
<dbReference type="Proteomes" id="UP000307956">
    <property type="component" value="Unassembled WGS sequence"/>
</dbReference>
<dbReference type="PANTHER" id="PTHR24421:SF58">
    <property type="entry name" value="SIGNAL TRANSDUCTION HISTIDINE-PROTEIN KINASE_PHOSPHATASE UHPB"/>
    <property type="match status" value="1"/>
</dbReference>
<dbReference type="InterPro" id="IPR036890">
    <property type="entry name" value="HATPase_C_sf"/>
</dbReference>
<feature type="domain" description="Histidine kinase" evidence="10">
    <location>
        <begin position="516"/>
        <end position="604"/>
    </location>
</feature>
<keyword evidence="6 9" id="KW-1133">Transmembrane helix</keyword>
<dbReference type="CDD" id="cd12914">
    <property type="entry name" value="PDC1_DGC_like"/>
    <property type="match status" value="1"/>
</dbReference>
<evidence type="ECO:0000256" key="8">
    <source>
        <dbReference type="ARBA" id="ARBA00023136"/>
    </source>
</evidence>
<dbReference type="SMART" id="SM00387">
    <property type="entry name" value="HATPase_c"/>
    <property type="match status" value="1"/>
</dbReference>
<dbReference type="InterPro" id="IPR011712">
    <property type="entry name" value="Sig_transdc_His_kin_sub3_dim/P"/>
</dbReference>
<dbReference type="Gene3D" id="1.20.5.1930">
    <property type="match status" value="1"/>
</dbReference>
<dbReference type="EMBL" id="SSOD01000011">
    <property type="protein sequence ID" value="THF60331.1"/>
    <property type="molecule type" value="Genomic_DNA"/>
</dbReference>
<name>A0A4V3WAR6_9RHOO</name>
<dbReference type="PANTHER" id="PTHR24421">
    <property type="entry name" value="NITRATE/NITRITE SENSOR PROTEIN NARX-RELATED"/>
    <property type="match status" value="1"/>
</dbReference>
<dbReference type="OrthoDB" id="9782588at2"/>
<reference evidence="11 12" key="1">
    <citation type="submission" date="2019-04" db="EMBL/GenBank/DDBJ databases">
        <title>Azoarcus rhizosphaerae sp. nov. isolated from rhizosphere of Ficus religiosa.</title>
        <authorList>
            <person name="Lin S.-Y."/>
            <person name="Hameed A."/>
            <person name="Hsu Y.-H."/>
            <person name="Young C.-C."/>
        </authorList>
    </citation>
    <scope>NUCLEOTIDE SEQUENCE [LARGE SCALE GENOMIC DNA]</scope>
    <source>
        <strain evidence="11 12">CC-YHH848</strain>
    </source>
</reference>
<evidence type="ECO:0000313" key="11">
    <source>
        <dbReference type="EMBL" id="THF60331.1"/>
    </source>
</evidence>
<dbReference type="SUPFAM" id="SSF55874">
    <property type="entry name" value="ATPase domain of HSP90 chaperone/DNA topoisomerase II/histidine kinase"/>
    <property type="match status" value="1"/>
</dbReference>
<gene>
    <name evidence="11" type="ORF">E6O51_14075</name>
</gene>
<evidence type="ECO:0000259" key="10">
    <source>
        <dbReference type="PROSITE" id="PS50109"/>
    </source>
</evidence>
<comment type="caution">
    <text evidence="11">The sequence shown here is derived from an EMBL/GenBank/DDBJ whole genome shotgun (WGS) entry which is preliminary data.</text>
</comment>
<keyword evidence="4 9" id="KW-0812">Transmembrane</keyword>
<keyword evidence="2" id="KW-1003">Cell membrane</keyword>
<dbReference type="GO" id="GO:0000155">
    <property type="term" value="F:phosphorelay sensor kinase activity"/>
    <property type="evidence" value="ECO:0007669"/>
    <property type="project" value="InterPro"/>
</dbReference>
<dbReference type="InterPro" id="IPR003594">
    <property type="entry name" value="HATPase_dom"/>
</dbReference>
<protein>
    <recommendedName>
        <fullName evidence="10">Histidine kinase domain-containing protein</fullName>
    </recommendedName>
</protein>
<keyword evidence="8 9" id="KW-0472">Membrane</keyword>
<evidence type="ECO:0000256" key="6">
    <source>
        <dbReference type="ARBA" id="ARBA00022989"/>
    </source>
</evidence>
<organism evidence="11 12">
    <name type="scientific">Pseudothauera rhizosphaerae</name>
    <dbReference type="NCBI Taxonomy" id="2565932"/>
    <lineage>
        <taxon>Bacteria</taxon>
        <taxon>Pseudomonadati</taxon>
        <taxon>Pseudomonadota</taxon>
        <taxon>Betaproteobacteria</taxon>
        <taxon>Rhodocyclales</taxon>
        <taxon>Zoogloeaceae</taxon>
        <taxon>Pseudothauera</taxon>
    </lineage>
</organism>
<comment type="subcellular location">
    <subcellularLocation>
        <location evidence="1">Cell membrane</location>
        <topology evidence="1">Multi-pass membrane protein</topology>
    </subcellularLocation>
</comment>